<evidence type="ECO:0000313" key="3">
    <source>
        <dbReference type="EMBL" id="OMJ86472.1"/>
    </source>
</evidence>
<gene>
    <name evidence="3" type="ORF">SteCoe_11965</name>
</gene>
<protein>
    <recommendedName>
        <fullName evidence="2">PH domain-containing protein</fullName>
    </recommendedName>
</protein>
<dbReference type="EMBL" id="MPUH01000204">
    <property type="protein sequence ID" value="OMJ86472.1"/>
    <property type="molecule type" value="Genomic_DNA"/>
</dbReference>
<dbReference type="AlphaFoldDB" id="A0A1R2CBW3"/>
<evidence type="ECO:0000313" key="4">
    <source>
        <dbReference type="Proteomes" id="UP000187209"/>
    </source>
</evidence>
<dbReference type="Gene3D" id="2.30.29.30">
    <property type="entry name" value="Pleckstrin-homology domain (PH domain)/Phosphotyrosine-binding domain (PTB)"/>
    <property type="match status" value="1"/>
</dbReference>
<keyword evidence="4" id="KW-1185">Reference proteome</keyword>
<feature type="domain" description="PH" evidence="2">
    <location>
        <begin position="288"/>
        <end position="414"/>
    </location>
</feature>
<dbReference type="InterPro" id="IPR046869">
    <property type="entry name" value="SLM1/RGC1-like_PH"/>
</dbReference>
<dbReference type="SUPFAM" id="SSF50729">
    <property type="entry name" value="PH domain-like"/>
    <property type="match status" value="1"/>
</dbReference>
<comment type="caution">
    <text evidence="3">The sequence shown here is derived from an EMBL/GenBank/DDBJ whole genome shotgun (WGS) entry which is preliminary data.</text>
</comment>
<dbReference type="SUPFAM" id="SSF103657">
    <property type="entry name" value="BAR/IMD domain-like"/>
    <property type="match status" value="1"/>
</dbReference>
<accession>A0A1R2CBW3</accession>
<dbReference type="InterPro" id="IPR027267">
    <property type="entry name" value="AH/BAR_dom_sf"/>
</dbReference>
<feature type="coiled-coil region" evidence="1">
    <location>
        <begin position="108"/>
        <end position="135"/>
    </location>
</feature>
<dbReference type="Proteomes" id="UP000187209">
    <property type="component" value="Unassembled WGS sequence"/>
</dbReference>
<evidence type="ECO:0000259" key="2">
    <source>
        <dbReference type="PROSITE" id="PS50003"/>
    </source>
</evidence>
<dbReference type="OrthoDB" id="322848at2759"/>
<reference evidence="3 4" key="1">
    <citation type="submission" date="2016-11" db="EMBL/GenBank/DDBJ databases">
        <title>The macronuclear genome of Stentor coeruleus: a giant cell with tiny introns.</title>
        <authorList>
            <person name="Slabodnick M."/>
            <person name="Ruby J.G."/>
            <person name="Reiff S.B."/>
            <person name="Swart E.C."/>
            <person name="Gosai S."/>
            <person name="Prabakaran S."/>
            <person name="Witkowska E."/>
            <person name="Larue G.E."/>
            <person name="Fisher S."/>
            <person name="Freeman R.M."/>
            <person name="Gunawardena J."/>
            <person name="Chu W."/>
            <person name="Stover N.A."/>
            <person name="Gregory B.D."/>
            <person name="Nowacki M."/>
            <person name="Derisi J."/>
            <person name="Roy S.W."/>
            <person name="Marshall W.F."/>
            <person name="Sood P."/>
        </authorList>
    </citation>
    <scope>NUCLEOTIDE SEQUENCE [LARGE SCALE GENOMIC DNA]</scope>
    <source>
        <strain evidence="3">WM001</strain>
    </source>
</reference>
<evidence type="ECO:0000256" key="1">
    <source>
        <dbReference type="SAM" id="Coils"/>
    </source>
</evidence>
<proteinExistence type="predicted"/>
<dbReference type="InterPro" id="IPR001849">
    <property type="entry name" value="PH_domain"/>
</dbReference>
<dbReference type="PROSITE" id="PS50003">
    <property type="entry name" value="PH_DOMAIN"/>
    <property type="match status" value="1"/>
</dbReference>
<organism evidence="3 4">
    <name type="scientific">Stentor coeruleus</name>
    <dbReference type="NCBI Taxonomy" id="5963"/>
    <lineage>
        <taxon>Eukaryota</taxon>
        <taxon>Sar</taxon>
        <taxon>Alveolata</taxon>
        <taxon>Ciliophora</taxon>
        <taxon>Postciliodesmatophora</taxon>
        <taxon>Heterotrichea</taxon>
        <taxon>Heterotrichida</taxon>
        <taxon>Stentoridae</taxon>
        <taxon>Stentor</taxon>
    </lineage>
</organism>
<keyword evidence="1" id="KW-0175">Coiled coil</keyword>
<dbReference type="InterPro" id="IPR011993">
    <property type="entry name" value="PH-like_dom_sf"/>
</dbReference>
<name>A0A1R2CBW3_9CILI</name>
<dbReference type="Pfam" id="PF20399">
    <property type="entry name" value="PH_20"/>
    <property type="match status" value="1"/>
</dbReference>
<dbReference type="Gene3D" id="1.20.1270.60">
    <property type="entry name" value="Arfaptin homology (AH) domain/BAR domain"/>
    <property type="match status" value="1"/>
</dbReference>
<sequence>MLKLWEDERNTKLAWQKRILESLASYIFTRAVRSKETSVAVGKYLKDHAEADISYAIQLKSQLIYLPSSSSINTSSSLKSSLAMLSQIQSNLSNTFKNLAQGIEQIINTKLAANLMEYENEISEANSKCQTVLNELNFMFTKADKNFREYMNVCSSQDAQIAKQKSVTTCRWLCESRYIITILSLSNMLFSYTGLVKICWEMLKRLENSRVACVKDCLFSFLTLHNSVFRQSTEDVAMILQEMPSEIVEMNKILNTDDLEILRNEYSCEDPFDSFKNYILPQVPKKNLIVKEGFIERETGVFKVWKTSYAVLTIDKFLHVFNDNPYKDVETETIDEAIIIKKSPNSGREFHEPINSCYLSKANIIENEELYFEIIEAKQIGLLSKLSAPRRSVFKLNTLKDFLDWAFAIKQLALL</sequence>